<evidence type="ECO:0000313" key="4">
    <source>
        <dbReference type="EMBL" id="SFR81520.1"/>
    </source>
</evidence>
<dbReference type="Gene3D" id="3.90.1750.20">
    <property type="entry name" value="Putative Large Serine Recombinase, Chain B, Domain 2"/>
    <property type="match status" value="1"/>
</dbReference>
<dbReference type="Proteomes" id="UP000214760">
    <property type="component" value="Unassembled WGS sequence"/>
</dbReference>
<dbReference type="InterPro" id="IPR050639">
    <property type="entry name" value="SSR_resolvase"/>
</dbReference>
<dbReference type="GO" id="GO:0000150">
    <property type="term" value="F:DNA strand exchange activity"/>
    <property type="evidence" value="ECO:0007669"/>
    <property type="project" value="InterPro"/>
</dbReference>
<dbReference type="PROSITE" id="PS51736">
    <property type="entry name" value="RECOMBINASES_3"/>
    <property type="match status" value="1"/>
</dbReference>
<evidence type="ECO:0000259" key="3">
    <source>
        <dbReference type="PROSITE" id="PS51737"/>
    </source>
</evidence>
<dbReference type="CDD" id="cd00338">
    <property type="entry name" value="Ser_Recombinase"/>
    <property type="match status" value="1"/>
</dbReference>
<proteinExistence type="predicted"/>
<feature type="domain" description="Resolvase/invertase-type recombinase catalytic" evidence="2">
    <location>
        <begin position="13"/>
        <end position="162"/>
    </location>
</feature>
<evidence type="ECO:0000256" key="1">
    <source>
        <dbReference type="SAM" id="Coils"/>
    </source>
</evidence>
<sequence>MREVAILKKKQTKCYLYTRVSTSMQVDGYSLDAQRDKLRKYAAYEDMVIAGEYSDEGFSGKNIQGRQDFQRMLNDIQDCKDGVSYVLVFKLSRFGRNAADVLNSLQLMQDFGVNLICVEDGIDSSKDAGKLMISVLSAVAEIERENIRTQTMAGREQKAREGKWNGGFAPYGYSLENGDLVIAEDEVEVIRVIYDRYIHTNEGVAGVAKYLNRNGFVKKLRQNNTIPGFSRSFVQDVLDNPVYMGKIAYGRRRTEKKQGTRNEMHVVEQSEFPIYDGQHEAIVSEEDWYLAQEKRKINSFKREKVNNPDHAHILSGILKCPCCGKSMYGNIAKAHSKDKKTRYYYYCKNTVTPTGHECSFRLNIEQTEINKFVAKIISAMVNNPRFVEAIQAKIGSAVDTEDMEKQIAVLQGQLKQAFGTKSRLERQMDTLDINDAHYDRKILDLQRRYDEQYDTIEDIEVQIGELQSQIRSIQQEKISGDNIYRLLLAFDEVYHSATEAEQKEFMKAFIERIEMFPEKRKDGSWIKKIVFNFPVPVDGEEVKELPLEAETTVETVCLLSKLHEAKHHINVKVDMDELDLTSAEAKATYKEIEEWVQKNYGFHVTNLNIAQVKQKHGIIDRENYNKPKSENSRQPGCPEEKVKAIEDALRHFQMI</sequence>
<evidence type="ECO:0000313" key="5">
    <source>
        <dbReference type="Proteomes" id="UP000214760"/>
    </source>
</evidence>
<feature type="domain" description="Recombinase" evidence="3">
    <location>
        <begin position="170"/>
        <end position="301"/>
    </location>
</feature>
<dbReference type="InterPro" id="IPR011109">
    <property type="entry name" value="DNA_bind_recombinase_dom"/>
</dbReference>
<dbReference type="AlphaFoldDB" id="A0A1I6JSK6"/>
<evidence type="ECO:0000259" key="2">
    <source>
        <dbReference type="PROSITE" id="PS51736"/>
    </source>
</evidence>
<dbReference type="Pfam" id="PF07508">
    <property type="entry name" value="Recombinase"/>
    <property type="match status" value="1"/>
</dbReference>
<gene>
    <name evidence="4" type="ORF">SAMN02910262_01831</name>
</gene>
<dbReference type="GO" id="GO:0003677">
    <property type="term" value="F:DNA binding"/>
    <property type="evidence" value="ECO:0007669"/>
    <property type="project" value="InterPro"/>
</dbReference>
<dbReference type="InterPro" id="IPR025827">
    <property type="entry name" value="Zn_ribbon_recom_dom"/>
</dbReference>
<dbReference type="Pfam" id="PF13408">
    <property type="entry name" value="Zn_ribbon_recom"/>
    <property type="match status" value="1"/>
</dbReference>
<dbReference type="InterPro" id="IPR036162">
    <property type="entry name" value="Resolvase-like_N_sf"/>
</dbReference>
<dbReference type="Gene3D" id="3.40.50.1390">
    <property type="entry name" value="Resolvase, N-terminal catalytic domain"/>
    <property type="match status" value="1"/>
</dbReference>
<dbReference type="PANTHER" id="PTHR30461:SF23">
    <property type="entry name" value="DNA RECOMBINASE-RELATED"/>
    <property type="match status" value="1"/>
</dbReference>
<dbReference type="PROSITE" id="PS51737">
    <property type="entry name" value="RECOMBINASE_DNA_BIND"/>
    <property type="match status" value="1"/>
</dbReference>
<dbReference type="Pfam" id="PF00239">
    <property type="entry name" value="Resolvase"/>
    <property type="match status" value="1"/>
</dbReference>
<reference evidence="4 5" key="1">
    <citation type="submission" date="2016-10" db="EMBL/GenBank/DDBJ databases">
        <authorList>
            <person name="de Groot N.N."/>
        </authorList>
    </citation>
    <scope>NUCLEOTIDE SEQUENCE [LARGE SCALE GENOMIC DNA]</scope>
    <source>
        <strain evidence="4 5">F</strain>
    </source>
</reference>
<dbReference type="SMART" id="SM00857">
    <property type="entry name" value="Resolvase"/>
    <property type="match status" value="1"/>
</dbReference>
<name>A0A1I6JSK6_9FIRM</name>
<dbReference type="SUPFAM" id="SSF53041">
    <property type="entry name" value="Resolvase-like"/>
    <property type="match status" value="1"/>
</dbReference>
<accession>A0A1I6JSK6</accession>
<feature type="coiled-coil region" evidence="1">
    <location>
        <begin position="442"/>
        <end position="476"/>
    </location>
</feature>
<keyword evidence="1" id="KW-0175">Coiled coil</keyword>
<organism evidence="4 5">
    <name type="scientific">[Clostridium] aminophilum</name>
    <dbReference type="NCBI Taxonomy" id="1526"/>
    <lineage>
        <taxon>Bacteria</taxon>
        <taxon>Bacillati</taxon>
        <taxon>Bacillota</taxon>
        <taxon>Clostridia</taxon>
        <taxon>Lachnospirales</taxon>
        <taxon>Lachnospiraceae</taxon>
    </lineage>
</organism>
<dbReference type="InterPro" id="IPR006119">
    <property type="entry name" value="Resolv_N"/>
</dbReference>
<protein>
    <submittedName>
        <fullName evidence="4">Site-specific DNA recombinase</fullName>
    </submittedName>
</protein>
<dbReference type="InterPro" id="IPR038109">
    <property type="entry name" value="DNA_bind_recomb_sf"/>
</dbReference>
<dbReference type="EMBL" id="FOZC01000010">
    <property type="protein sequence ID" value="SFR81520.1"/>
    <property type="molecule type" value="Genomic_DNA"/>
</dbReference>
<dbReference type="PANTHER" id="PTHR30461">
    <property type="entry name" value="DNA-INVERTASE FROM LAMBDOID PROPHAGE"/>
    <property type="match status" value="1"/>
</dbReference>